<proteinExistence type="predicted"/>
<sequence>MKDWASELRATQARAASSKVTVAETETTPDGLSLEQLVEDKRSAILKINLEQVPEVTYSKATIKALVYTGPRNAEEEAVYKQKRLELEELTSTTGDAWEAFKVKNGFVNTDFGFTLAQDGSVVITDGKNTKLTWMQRDSIKTLANQSKEFSDNARDLAKSIIEYVGMSDNTSGRAGLGRFHLDVENFSQMIDLGRQFNTEAAFSIAIAMNNSDPSRPKMLVVPTWRWETQLRAAGENRYEMGTDAAAQRGSVWDGKFVPFTGWKTV</sequence>
<evidence type="ECO:0000313" key="2">
    <source>
        <dbReference type="Proteomes" id="UP000023268"/>
    </source>
</evidence>
<reference evidence="1 2" key="1">
    <citation type="submission" date="2014-02" db="EMBL/GenBank/DDBJ databases">
        <title>Draft Genome of Hylemonella gracilis isolated from the Niagara River.</title>
        <authorList>
            <person name="Pawlowski D.R."/>
            <person name="Koudelka G.B."/>
        </authorList>
    </citation>
    <scope>NUCLEOTIDE SEQUENCE [LARGE SCALE GENOMIC DNA]</scope>
    <source>
        <strain evidence="1 2">Niagara R</strain>
    </source>
</reference>
<dbReference type="EMBL" id="JEMG01000001">
    <property type="protein sequence ID" value="EYC52817.1"/>
    <property type="molecule type" value="Genomic_DNA"/>
</dbReference>
<protein>
    <submittedName>
        <fullName evidence="1">Uncharacterized protein</fullName>
    </submittedName>
</protein>
<dbReference type="Proteomes" id="UP000023268">
    <property type="component" value="Unassembled WGS sequence"/>
</dbReference>
<gene>
    <name evidence="1" type="ORF">AZ34_06075</name>
</gene>
<evidence type="ECO:0000313" key="1">
    <source>
        <dbReference type="EMBL" id="EYC52817.1"/>
    </source>
</evidence>
<dbReference type="AlphaFoldDB" id="A0A016XMK5"/>
<organism evidence="1 2">
    <name type="scientific">Hylemonella gracilis str. Niagara R</name>
    <dbReference type="NCBI Taxonomy" id="1458275"/>
    <lineage>
        <taxon>Bacteria</taxon>
        <taxon>Pseudomonadati</taxon>
        <taxon>Pseudomonadota</taxon>
        <taxon>Betaproteobacteria</taxon>
        <taxon>Burkholderiales</taxon>
        <taxon>Comamonadaceae</taxon>
        <taxon>Hylemonella</taxon>
    </lineage>
</organism>
<accession>A0A016XMK5</accession>
<comment type="caution">
    <text evidence="1">The sequence shown here is derived from an EMBL/GenBank/DDBJ whole genome shotgun (WGS) entry which is preliminary data.</text>
</comment>
<name>A0A016XMK5_9BURK</name>